<dbReference type="InterPro" id="IPR003593">
    <property type="entry name" value="AAA+_ATPase"/>
</dbReference>
<dbReference type="Proteomes" id="UP000476934">
    <property type="component" value="Unassembled WGS sequence"/>
</dbReference>
<proteinExistence type="predicted"/>
<evidence type="ECO:0000256" key="5">
    <source>
        <dbReference type="ARBA" id="ARBA00022989"/>
    </source>
</evidence>
<dbReference type="RefSeq" id="WP_025729240.1">
    <property type="nucleotide sequence ID" value="NZ_JAAIWK010000018.1"/>
</dbReference>
<dbReference type="SMART" id="SM00382">
    <property type="entry name" value="AAA"/>
    <property type="match status" value="1"/>
</dbReference>
<dbReference type="Gene3D" id="1.20.1560.10">
    <property type="entry name" value="ABC transporter type 1, transmembrane domain"/>
    <property type="match status" value="1"/>
</dbReference>
<dbReference type="GO" id="GO:0016887">
    <property type="term" value="F:ATP hydrolysis activity"/>
    <property type="evidence" value="ECO:0007669"/>
    <property type="project" value="InterPro"/>
</dbReference>
<evidence type="ECO:0000313" key="13">
    <source>
        <dbReference type="Proteomes" id="UP000476934"/>
    </source>
</evidence>
<keyword evidence="13" id="KW-1185">Reference proteome</keyword>
<dbReference type="PANTHER" id="PTHR24221">
    <property type="entry name" value="ATP-BINDING CASSETTE SUB-FAMILY B"/>
    <property type="match status" value="1"/>
</dbReference>
<keyword evidence="6 7" id="KW-0472">Membrane</keyword>
<dbReference type="SUPFAM" id="SSF90123">
    <property type="entry name" value="ABC transporter transmembrane region"/>
    <property type="match status" value="1"/>
</dbReference>
<protein>
    <submittedName>
        <fullName evidence="10">ATP-binding/permease CydC</fullName>
    </submittedName>
    <submittedName>
        <fullName evidence="11">Thiol reductant ABC exporter subunit CydD</fullName>
    </submittedName>
</protein>
<evidence type="ECO:0000256" key="7">
    <source>
        <dbReference type="SAM" id="Phobius"/>
    </source>
</evidence>
<dbReference type="PANTHER" id="PTHR24221:SF614">
    <property type="entry name" value="GLUTATHIONE_L-CYSTEINE TRANSPORT SYSTEM ATP-BINDING_PERMEASE PROTEIN CYDC"/>
    <property type="match status" value="1"/>
</dbReference>
<feature type="domain" description="ABC transmembrane type-1" evidence="9">
    <location>
        <begin position="20"/>
        <end position="298"/>
    </location>
</feature>
<dbReference type="Pfam" id="PF00664">
    <property type="entry name" value="ABC_membrane"/>
    <property type="match status" value="1"/>
</dbReference>
<reference evidence="10 12" key="1">
    <citation type="submission" date="2014-10" db="EMBL/GenBank/DDBJ databases">
        <title>Draft genome of phytase producing Bacillus ginsengihumi strain M2.11.</title>
        <authorList>
            <person name="Toymentseva A."/>
            <person name="Boulygina E.A."/>
            <person name="Kazakov S.V."/>
            <person name="Kayumov I."/>
            <person name="Suleimanova A.D."/>
            <person name="Mardanova A.M."/>
            <person name="Maria S.N."/>
            <person name="Sergey M.Y."/>
            <person name="Sharipova M.R."/>
        </authorList>
    </citation>
    <scope>NUCLEOTIDE SEQUENCE [LARGE SCALE GENOMIC DNA]</scope>
    <source>
        <strain evidence="10 12">M2.11</strain>
    </source>
</reference>
<name>A0A0A6VD17_9BACI</name>
<dbReference type="InterPro" id="IPR039421">
    <property type="entry name" value="Type_1_exporter"/>
</dbReference>
<keyword evidence="4 10" id="KW-0067">ATP-binding</keyword>
<evidence type="ECO:0000256" key="6">
    <source>
        <dbReference type="ARBA" id="ARBA00023136"/>
    </source>
</evidence>
<reference evidence="11" key="2">
    <citation type="submission" date="2020-02" db="EMBL/GenBank/DDBJ databases">
        <authorList>
            <person name="Feng H."/>
        </authorList>
    </citation>
    <scope>NUCLEOTIDE SEQUENCE [LARGE SCALE GENOMIC DNA]</scope>
    <source>
        <strain evidence="11">Gsoil 114</strain>
    </source>
</reference>
<dbReference type="EMBL" id="JRUN01000025">
    <property type="protein sequence ID" value="KHD85368.1"/>
    <property type="molecule type" value="Genomic_DNA"/>
</dbReference>
<dbReference type="NCBIfam" id="TIGR02857">
    <property type="entry name" value="CydD"/>
    <property type="match status" value="1"/>
</dbReference>
<comment type="subcellular location">
    <subcellularLocation>
        <location evidence="1">Cell membrane</location>
        <topology evidence="1">Multi-pass membrane protein</topology>
    </subcellularLocation>
</comment>
<dbReference type="PROSITE" id="PS50929">
    <property type="entry name" value="ABC_TM1F"/>
    <property type="match status" value="1"/>
</dbReference>
<dbReference type="InterPro" id="IPR003439">
    <property type="entry name" value="ABC_transporter-like_ATP-bd"/>
</dbReference>
<dbReference type="STRING" id="363870.NG54_09700"/>
<comment type="caution">
    <text evidence="10">The sequence shown here is derived from an EMBL/GenBank/DDBJ whole genome shotgun (WGS) entry which is preliminary data.</text>
</comment>
<dbReference type="Pfam" id="PF00005">
    <property type="entry name" value="ABC_tran"/>
    <property type="match status" value="1"/>
</dbReference>
<dbReference type="GO" id="GO:0042883">
    <property type="term" value="P:cysteine transport"/>
    <property type="evidence" value="ECO:0007669"/>
    <property type="project" value="InterPro"/>
</dbReference>
<evidence type="ECO:0000256" key="3">
    <source>
        <dbReference type="ARBA" id="ARBA00022741"/>
    </source>
</evidence>
<dbReference type="AlphaFoldDB" id="A0A0A6VD17"/>
<dbReference type="Gene3D" id="3.40.50.300">
    <property type="entry name" value="P-loop containing nucleotide triphosphate hydrolases"/>
    <property type="match status" value="1"/>
</dbReference>
<evidence type="ECO:0000313" key="11">
    <source>
        <dbReference type="EMBL" id="NEY20594.1"/>
    </source>
</evidence>
<dbReference type="InterPro" id="IPR027417">
    <property type="entry name" value="P-loop_NTPase"/>
</dbReference>
<dbReference type="GO" id="GO:0005886">
    <property type="term" value="C:plasma membrane"/>
    <property type="evidence" value="ECO:0007669"/>
    <property type="project" value="UniProtKB-SubCell"/>
</dbReference>
<sequence length="573" mass="64509">MDREILTYKGAKITITMVSILTLLQSMCIILQAVYLADLISHLFAREEVSNLVQKVLLFLCALVGRYCLSLLIKKIAYRFADRTGTDLRKQFFSTLFELGPTFTQKIGTGKLVTLSLEGTAQMRQYLELFIPKIVGMGIIPIIVLLYVCFQDRISAIILFVTMPVLIMFMVLLGLAAQKKMDMQWDSYRVLSNHFVDSLRGLTTLRYLGLSRSHANTIGRVSDQYRKMTNATLRVAFLSSFALDFFTMLSIAFVAVSLGLRLVNGHILLQPALTILVLAPEYFLPIREFGNDYHATLDGKEAAHDIQSIATTQQNSKDIDAFHVSWDEKSTLTLKNINVQHESDRNVSLKNVQLQFKGFEKIGVVGASGAGKSTLINVLSGFLSPTDGVIQTNGHILPSLAFDHWRHQLTYIPQHPYLFHDTIKKNIAFYHPDASNEQIKEAIKAAGLNEIIASFPKGLEEMIGNGGRTMSGGQEQRVALARAFLCGRPILLLDEPTAHLDVETEYELKKTMIKLFQKKLVIFATHRLHWMEQMDRIIVLKEGKVAEMGTQEELLAKKGEYYELVKTQLEGLQ</sequence>
<feature type="transmembrane region" description="Helical" evidence="7">
    <location>
        <begin position="56"/>
        <end position="73"/>
    </location>
</feature>
<dbReference type="PROSITE" id="PS50893">
    <property type="entry name" value="ABC_TRANSPORTER_2"/>
    <property type="match status" value="1"/>
</dbReference>
<feature type="transmembrane region" description="Helical" evidence="7">
    <location>
        <begin position="154"/>
        <end position="177"/>
    </location>
</feature>
<dbReference type="CDD" id="cd18584">
    <property type="entry name" value="ABC_6TM_AarD_CydD"/>
    <property type="match status" value="1"/>
</dbReference>
<feature type="transmembrane region" description="Helical" evidence="7">
    <location>
        <begin position="12"/>
        <end position="36"/>
    </location>
</feature>
<dbReference type="OrthoDB" id="9806127at2"/>
<dbReference type="GO" id="GO:0034040">
    <property type="term" value="F:ATPase-coupled lipid transmembrane transporter activity"/>
    <property type="evidence" value="ECO:0007669"/>
    <property type="project" value="TreeGrafter"/>
</dbReference>
<feature type="transmembrane region" description="Helical" evidence="7">
    <location>
        <begin position="130"/>
        <end position="148"/>
    </location>
</feature>
<dbReference type="SUPFAM" id="SSF52540">
    <property type="entry name" value="P-loop containing nucleoside triphosphate hydrolases"/>
    <property type="match status" value="1"/>
</dbReference>
<keyword evidence="2 7" id="KW-0812">Transmembrane</keyword>
<dbReference type="GO" id="GO:0140359">
    <property type="term" value="F:ABC-type transporter activity"/>
    <property type="evidence" value="ECO:0007669"/>
    <property type="project" value="InterPro"/>
</dbReference>
<dbReference type="FunFam" id="3.40.50.300:FF:001542">
    <property type="entry name" value="Thiol reductant ABC exporter subunit CydD"/>
    <property type="match status" value="1"/>
</dbReference>
<dbReference type="GO" id="GO:0005524">
    <property type="term" value="F:ATP binding"/>
    <property type="evidence" value="ECO:0007669"/>
    <property type="project" value="UniProtKB-KW"/>
</dbReference>
<dbReference type="InterPro" id="IPR036640">
    <property type="entry name" value="ABC1_TM_sf"/>
</dbReference>
<reference evidence="11 13" key="3">
    <citation type="submission" date="2020-03" db="EMBL/GenBank/DDBJ databases">
        <title>Bacillus aquiflavi sp. nov., isolated from yellow water of strong flavor Chinese baijiu in Yibin region of China.</title>
        <authorList>
            <person name="Xie J."/>
        </authorList>
    </citation>
    <scope>NUCLEOTIDE SEQUENCE [LARGE SCALE GENOMIC DNA]</scope>
    <source>
        <strain evidence="11 13">Gsoil 114</strain>
    </source>
</reference>
<dbReference type="InterPro" id="IPR011527">
    <property type="entry name" value="ABC1_TM_dom"/>
</dbReference>
<dbReference type="Proteomes" id="UP000030588">
    <property type="component" value="Unassembled WGS sequence"/>
</dbReference>
<evidence type="ECO:0000256" key="2">
    <source>
        <dbReference type="ARBA" id="ARBA00022692"/>
    </source>
</evidence>
<evidence type="ECO:0000259" key="9">
    <source>
        <dbReference type="PROSITE" id="PS50929"/>
    </source>
</evidence>
<evidence type="ECO:0000256" key="4">
    <source>
        <dbReference type="ARBA" id="ARBA00022840"/>
    </source>
</evidence>
<feature type="domain" description="ABC transporter" evidence="8">
    <location>
        <begin position="334"/>
        <end position="567"/>
    </location>
</feature>
<evidence type="ECO:0000313" key="10">
    <source>
        <dbReference type="EMBL" id="KHD85368.1"/>
    </source>
</evidence>
<dbReference type="EMBL" id="JAAIWK010000018">
    <property type="protein sequence ID" value="NEY20594.1"/>
    <property type="molecule type" value="Genomic_DNA"/>
</dbReference>
<evidence type="ECO:0000256" key="1">
    <source>
        <dbReference type="ARBA" id="ARBA00004651"/>
    </source>
</evidence>
<keyword evidence="5 7" id="KW-1133">Transmembrane helix</keyword>
<organism evidence="10 12">
    <name type="scientific">Heyndrickxia ginsengihumi</name>
    <dbReference type="NCBI Taxonomy" id="363870"/>
    <lineage>
        <taxon>Bacteria</taxon>
        <taxon>Bacillati</taxon>
        <taxon>Bacillota</taxon>
        <taxon>Bacilli</taxon>
        <taxon>Bacillales</taxon>
        <taxon>Bacillaceae</taxon>
        <taxon>Heyndrickxia</taxon>
    </lineage>
</organism>
<evidence type="ECO:0000259" key="8">
    <source>
        <dbReference type="PROSITE" id="PS50893"/>
    </source>
</evidence>
<feature type="transmembrane region" description="Helical" evidence="7">
    <location>
        <begin position="235"/>
        <end position="260"/>
    </location>
</feature>
<keyword evidence="3" id="KW-0547">Nucleotide-binding</keyword>
<gene>
    <name evidence="11" type="primary">cydD</name>
    <name evidence="11" type="ORF">G4D61_11570</name>
    <name evidence="10" type="ORF">NG54_09700</name>
</gene>
<dbReference type="InterPro" id="IPR014216">
    <property type="entry name" value="ABC_transptr_CydD"/>
</dbReference>
<accession>A0A0A6VD17</accession>
<evidence type="ECO:0000313" key="12">
    <source>
        <dbReference type="Proteomes" id="UP000030588"/>
    </source>
</evidence>